<protein>
    <submittedName>
        <fullName evidence="2">Putative secreted protein</fullName>
    </submittedName>
</protein>
<accession>A0A2M4DNG7</accession>
<dbReference type="EMBL" id="GGFL01014893">
    <property type="protein sequence ID" value="MBW79071.1"/>
    <property type="molecule type" value="Transcribed_RNA"/>
</dbReference>
<keyword evidence="1" id="KW-0732">Signal</keyword>
<proteinExistence type="predicted"/>
<evidence type="ECO:0000313" key="2">
    <source>
        <dbReference type="EMBL" id="MBW79071.1"/>
    </source>
</evidence>
<name>A0A2M4DNG7_ANODA</name>
<reference evidence="2" key="1">
    <citation type="submission" date="2018-01" db="EMBL/GenBank/DDBJ databases">
        <title>An insight into the sialome of Amazonian anophelines.</title>
        <authorList>
            <person name="Ribeiro J.M."/>
            <person name="Scarpassa V."/>
            <person name="Calvo E."/>
        </authorList>
    </citation>
    <scope>NUCLEOTIDE SEQUENCE</scope>
</reference>
<dbReference type="AlphaFoldDB" id="A0A2M4DNG7"/>
<feature type="signal peptide" evidence="1">
    <location>
        <begin position="1"/>
        <end position="20"/>
    </location>
</feature>
<sequence length="69" mass="7724">MRRLLLLLLLGTVLLETAFCVNQILCQAGTVLETERVYGKVQLCRIPVAAQLVQAHRNEERATTDVAFL</sequence>
<evidence type="ECO:0000256" key="1">
    <source>
        <dbReference type="SAM" id="SignalP"/>
    </source>
</evidence>
<feature type="chain" id="PRO_5014947800" evidence="1">
    <location>
        <begin position="21"/>
        <end position="69"/>
    </location>
</feature>
<organism evidence="2">
    <name type="scientific">Anopheles darlingi</name>
    <name type="common">Mosquito</name>
    <dbReference type="NCBI Taxonomy" id="43151"/>
    <lineage>
        <taxon>Eukaryota</taxon>
        <taxon>Metazoa</taxon>
        <taxon>Ecdysozoa</taxon>
        <taxon>Arthropoda</taxon>
        <taxon>Hexapoda</taxon>
        <taxon>Insecta</taxon>
        <taxon>Pterygota</taxon>
        <taxon>Neoptera</taxon>
        <taxon>Endopterygota</taxon>
        <taxon>Diptera</taxon>
        <taxon>Nematocera</taxon>
        <taxon>Culicoidea</taxon>
        <taxon>Culicidae</taxon>
        <taxon>Anophelinae</taxon>
        <taxon>Anopheles</taxon>
    </lineage>
</organism>